<dbReference type="EMBL" id="GBRH01165368">
    <property type="protein sequence ID" value="JAE32528.1"/>
    <property type="molecule type" value="Transcribed_RNA"/>
</dbReference>
<feature type="compositionally biased region" description="Polar residues" evidence="1">
    <location>
        <begin position="100"/>
        <end position="116"/>
    </location>
</feature>
<dbReference type="AlphaFoldDB" id="A0A0A9HI17"/>
<name>A0A0A9HI17_ARUDO</name>
<protein>
    <submittedName>
        <fullName evidence="2">Uncharacterized protein</fullName>
    </submittedName>
</protein>
<sequence length="146" mass="15112">MFWNLNDESLESLLPSPGLSLPSPPSSSSAFSATASGEGSRSTGGGLSTSAPSLGSAAARLRSHMRKCSVMVRSAWRCSDSFWLSDTVSKHLTSPAVDTIQGSTFSPPTRDTTSSLDALRAARCSSRSPDRADATPGVPSSATDDT</sequence>
<proteinExistence type="predicted"/>
<organism evidence="2">
    <name type="scientific">Arundo donax</name>
    <name type="common">Giant reed</name>
    <name type="synonym">Donax arundinaceus</name>
    <dbReference type="NCBI Taxonomy" id="35708"/>
    <lineage>
        <taxon>Eukaryota</taxon>
        <taxon>Viridiplantae</taxon>
        <taxon>Streptophyta</taxon>
        <taxon>Embryophyta</taxon>
        <taxon>Tracheophyta</taxon>
        <taxon>Spermatophyta</taxon>
        <taxon>Magnoliopsida</taxon>
        <taxon>Liliopsida</taxon>
        <taxon>Poales</taxon>
        <taxon>Poaceae</taxon>
        <taxon>PACMAD clade</taxon>
        <taxon>Arundinoideae</taxon>
        <taxon>Arundineae</taxon>
        <taxon>Arundo</taxon>
    </lineage>
</organism>
<feature type="region of interest" description="Disordered" evidence="1">
    <location>
        <begin position="14"/>
        <end position="58"/>
    </location>
</feature>
<reference evidence="2" key="1">
    <citation type="submission" date="2014-09" db="EMBL/GenBank/DDBJ databases">
        <authorList>
            <person name="Magalhaes I.L.F."/>
            <person name="Oliveira U."/>
            <person name="Santos F.R."/>
            <person name="Vidigal T.H.D.A."/>
            <person name="Brescovit A.D."/>
            <person name="Santos A.J."/>
        </authorList>
    </citation>
    <scope>NUCLEOTIDE SEQUENCE</scope>
    <source>
        <tissue evidence="2">Shoot tissue taken approximately 20 cm above the soil surface</tissue>
    </source>
</reference>
<evidence type="ECO:0000256" key="1">
    <source>
        <dbReference type="SAM" id="MobiDB-lite"/>
    </source>
</evidence>
<feature type="region of interest" description="Disordered" evidence="1">
    <location>
        <begin position="98"/>
        <end position="146"/>
    </location>
</feature>
<reference evidence="2" key="2">
    <citation type="journal article" date="2015" name="Data Brief">
        <title>Shoot transcriptome of the giant reed, Arundo donax.</title>
        <authorList>
            <person name="Barrero R.A."/>
            <person name="Guerrero F.D."/>
            <person name="Moolhuijzen P."/>
            <person name="Goolsby J.A."/>
            <person name="Tidwell J."/>
            <person name="Bellgard S.E."/>
            <person name="Bellgard M.I."/>
        </authorList>
    </citation>
    <scope>NUCLEOTIDE SEQUENCE</scope>
    <source>
        <tissue evidence="2">Shoot tissue taken approximately 20 cm above the soil surface</tissue>
    </source>
</reference>
<feature type="compositionally biased region" description="Low complexity" evidence="1">
    <location>
        <begin position="14"/>
        <end position="41"/>
    </location>
</feature>
<evidence type="ECO:0000313" key="2">
    <source>
        <dbReference type="EMBL" id="JAE32528.1"/>
    </source>
</evidence>
<accession>A0A0A9HI17</accession>